<evidence type="ECO:0000313" key="1">
    <source>
        <dbReference type="EMBL" id="QFG09622.1"/>
    </source>
</evidence>
<keyword evidence="2" id="KW-1185">Reference proteome</keyword>
<dbReference type="RefSeq" id="YP_009884481.1">
    <property type="nucleotide sequence ID" value="NC_049470.1"/>
</dbReference>
<protein>
    <submittedName>
        <fullName evidence="1">Uncharacterized protein</fullName>
    </submittedName>
</protein>
<evidence type="ECO:0000313" key="2">
    <source>
        <dbReference type="Proteomes" id="UP000325735"/>
    </source>
</evidence>
<dbReference type="EMBL" id="MN234178">
    <property type="protein sequence ID" value="QFG09622.1"/>
    <property type="molecule type" value="Genomic_DNA"/>
</dbReference>
<sequence length="70" mass="7653">MSARYEFKVGPANRNSDYANPVTVLADSYSEAKAKAIAFRGYAPRDSSVWLIRIEEVPEVVDSSQSVGKG</sequence>
<proteinExistence type="predicted"/>
<dbReference type="GeneID" id="55813841"/>
<reference evidence="1 2" key="1">
    <citation type="submission" date="2019-07" db="EMBL/GenBank/DDBJ databases">
        <authorList>
            <person name="Stoner T.H."/>
            <person name="Garlena R.A."/>
            <person name="Russell D.A."/>
            <person name="Pope W.H."/>
            <person name="Jacobs-Sera D."/>
            <person name="Hatfull G.F."/>
        </authorList>
    </citation>
    <scope>NUCLEOTIDE SEQUENCE [LARGE SCALE GENOMIC DNA]</scope>
</reference>
<accession>A0A5J6TLL2</accession>
<organism evidence="1 2">
    <name type="scientific">Arthrobacter phage TripleJ</name>
    <dbReference type="NCBI Taxonomy" id="2599838"/>
    <lineage>
        <taxon>Viruses</taxon>
        <taxon>Duplodnaviria</taxon>
        <taxon>Heunggongvirae</taxon>
        <taxon>Uroviricota</taxon>
        <taxon>Caudoviricetes</taxon>
        <taxon>Triplejayvirus</taxon>
        <taxon>Triplejayvirus tripleJ</taxon>
    </lineage>
</organism>
<dbReference type="KEGG" id="vg:55813841"/>
<name>A0A5J6TLL2_9CAUD</name>
<dbReference type="Proteomes" id="UP000325735">
    <property type="component" value="Segment"/>
</dbReference>
<gene>
    <name evidence="1" type="primary">78</name>
    <name evidence="1" type="ORF">PBI_TRIPLEJ_78</name>
</gene>